<dbReference type="SMART" id="SM00320">
    <property type="entry name" value="WD40"/>
    <property type="match status" value="5"/>
</dbReference>
<dbReference type="InterPro" id="IPR036322">
    <property type="entry name" value="WD40_repeat_dom_sf"/>
</dbReference>
<proteinExistence type="predicted"/>
<name>A0A1B6IPA1_9HEMI</name>
<feature type="domain" description="Aladin seven-bladed propeller" evidence="1">
    <location>
        <begin position="145"/>
        <end position="475"/>
    </location>
</feature>
<sequence>MACSLADFSSLPEGTQIPMCLIEGKVQYSTPDFTNVHIYTTSVSSHPHVLISNEVLHPAMSKEDSNRVFLPVSQTLWKKLQQSWYEKGFVSMLEIASNPKENQGFFVLEFVAKRTLSALKIASKFYSLIPGYKKKESGEVLAPMLSQNPVYSTSNIRCLAWHPHCIKLAVAASDDSIRIYSENSQLIPLLKCRGQHLISSMAWRPLCASELAVGCELGVVIWHIDPNSVITRPSAANTQVLSRPNHTYVTSLAWSPHGDLLVSGSASDNTMYVWAVGLDKAVPLKRVGGGGISFVSWSPDSLKLFAATTNLVFRVWETCQWEPDRWTLATGRVVSAVWSPCSSLVLFAVSLEPVIYCLSCGVVSSVFQSEDRRGATPLIDLTPVELDSGERVGGEVSSLAWDKKGCYLAVTFKNCDIITVFMTSFVQNLKVSPCCFIRGLVSESPAVIAFQENFTEGANLTIGWSSGRVQYFPIVFTELHSNEKSYEADMLAYDLPDVSTTFTPSASFVGFS</sequence>
<dbReference type="GO" id="GO:0005643">
    <property type="term" value="C:nuclear pore"/>
    <property type="evidence" value="ECO:0007669"/>
    <property type="project" value="TreeGrafter"/>
</dbReference>
<gene>
    <name evidence="2" type="ORF">g.12521</name>
</gene>
<dbReference type="InterPro" id="IPR045139">
    <property type="entry name" value="Aladin"/>
</dbReference>
<dbReference type="PANTHER" id="PTHR14494">
    <property type="entry name" value="ALADIN/ADRACALIN/AAAS"/>
    <property type="match status" value="1"/>
</dbReference>
<dbReference type="InterPro" id="IPR001680">
    <property type="entry name" value="WD40_rpt"/>
</dbReference>
<dbReference type="Gene3D" id="2.130.10.10">
    <property type="entry name" value="YVTN repeat-like/Quinoprotein amine dehydrogenase"/>
    <property type="match status" value="1"/>
</dbReference>
<dbReference type="EMBL" id="GECU01018955">
    <property type="protein sequence ID" value="JAS88751.1"/>
    <property type="molecule type" value="Transcribed_RNA"/>
</dbReference>
<dbReference type="PANTHER" id="PTHR14494:SF0">
    <property type="entry name" value="ALADIN"/>
    <property type="match status" value="1"/>
</dbReference>
<dbReference type="InterPro" id="IPR057403">
    <property type="entry name" value="Beta-prop_Aladin"/>
</dbReference>
<dbReference type="InterPro" id="IPR015943">
    <property type="entry name" value="WD40/YVTN_repeat-like_dom_sf"/>
</dbReference>
<organism evidence="2">
    <name type="scientific">Homalodisca liturata</name>
    <dbReference type="NCBI Taxonomy" id="320908"/>
    <lineage>
        <taxon>Eukaryota</taxon>
        <taxon>Metazoa</taxon>
        <taxon>Ecdysozoa</taxon>
        <taxon>Arthropoda</taxon>
        <taxon>Hexapoda</taxon>
        <taxon>Insecta</taxon>
        <taxon>Pterygota</taxon>
        <taxon>Neoptera</taxon>
        <taxon>Paraneoptera</taxon>
        <taxon>Hemiptera</taxon>
        <taxon>Auchenorrhyncha</taxon>
        <taxon>Membracoidea</taxon>
        <taxon>Cicadellidae</taxon>
        <taxon>Cicadellinae</taxon>
        <taxon>Proconiini</taxon>
        <taxon>Homalodisca</taxon>
    </lineage>
</organism>
<dbReference type="Pfam" id="PF25460">
    <property type="entry name" value="Beta-prop_Aladin"/>
    <property type="match status" value="1"/>
</dbReference>
<dbReference type="AlphaFoldDB" id="A0A1B6IPA1"/>
<dbReference type="SUPFAM" id="SSF50978">
    <property type="entry name" value="WD40 repeat-like"/>
    <property type="match status" value="1"/>
</dbReference>
<protein>
    <recommendedName>
        <fullName evidence="1">Aladin seven-bladed propeller domain-containing protein</fullName>
    </recommendedName>
</protein>
<accession>A0A1B6IPA1</accession>
<reference evidence="2" key="1">
    <citation type="submission" date="2015-11" db="EMBL/GenBank/DDBJ databases">
        <title>De novo transcriptome assembly of four potential Pierce s Disease insect vectors from Arizona vineyards.</title>
        <authorList>
            <person name="Tassone E.E."/>
        </authorList>
    </citation>
    <scope>NUCLEOTIDE SEQUENCE</scope>
</reference>
<evidence type="ECO:0000313" key="2">
    <source>
        <dbReference type="EMBL" id="JAS88751.1"/>
    </source>
</evidence>
<dbReference type="GO" id="GO:0006913">
    <property type="term" value="P:nucleocytoplasmic transport"/>
    <property type="evidence" value="ECO:0007669"/>
    <property type="project" value="TreeGrafter"/>
</dbReference>
<evidence type="ECO:0000259" key="1">
    <source>
        <dbReference type="Pfam" id="PF25460"/>
    </source>
</evidence>